<dbReference type="OrthoDB" id="420651at2"/>
<protein>
    <submittedName>
        <fullName evidence="4">MBL fold metallo-hydrolase</fullName>
    </submittedName>
</protein>
<comment type="caution">
    <text evidence="4">The sequence shown here is derived from an EMBL/GenBank/DDBJ whole genome shotgun (WGS) entry which is preliminary data.</text>
</comment>
<dbReference type="PANTHER" id="PTHR42951">
    <property type="entry name" value="METALLO-BETA-LACTAMASE DOMAIN-CONTAINING"/>
    <property type="match status" value="1"/>
</dbReference>
<feature type="chain" id="PRO_5019187202" evidence="2">
    <location>
        <begin position="22"/>
        <end position="299"/>
    </location>
</feature>
<feature type="domain" description="Metallo-beta-lactamase" evidence="3">
    <location>
        <begin position="45"/>
        <end position="226"/>
    </location>
</feature>
<comment type="similarity">
    <text evidence="1">Belongs to the metallo-beta-lactamase superfamily. Class-B beta-lactamase family.</text>
</comment>
<evidence type="ECO:0000313" key="4">
    <source>
        <dbReference type="EMBL" id="RJY08479.1"/>
    </source>
</evidence>
<keyword evidence="2" id="KW-0732">Signal</keyword>
<dbReference type="EMBL" id="RAHX01000001">
    <property type="protein sequence ID" value="RJY08479.1"/>
    <property type="molecule type" value="Genomic_DNA"/>
</dbReference>
<sequence length="299" mass="31800">MHRLLVVASIAALSTAAPANAQDMADVEIRAEQVAPGVAVLFGRGGNIGVSHGEDGTILIDDQYAPLTERIQAAIADLGASPARFVVNTHWHGDHTGGNENLAEDGATIVAHDNVRIRLAEGGEIRGNAIAPRPDALPVITYDTGMTFHVNGDTVDVIYLGGGHTDGDSVVFWREANVLHMGDLFFHEFGWPFIDVDSGGNALQLLTSLDLAIAMIDEETAVIPGHGPMATRADLVAYRTMLSMGIDRVRALHDEGRSLEEAIAAKPVEGINLHPNLFSQDDDFVTAVFGSLDGHGHTH</sequence>
<dbReference type="Proteomes" id="UP000285232">
    <property type="component" value="Unassembled WGS sequence"/>
</dbReference>
<organism evidence="4 5">
    <name type="scientific">Aurantiacibacter aquimixticola</name>
    <dbReference type="NCBI Taxonomy" id="1958945"/>
    <lineage>
        <taxon>Bacteria</taxon>
        <taxon>Pseudomonadati</taxon>
        <taxon>Pseudomonadota</taxon>
        <taxon>Alphaproteobacteria</taxon>
        <taxon>Sphingomonadales</taxon>
        <taxon>Erythrobacteraceae</taxon>
        <taxon>Aurantiacibacter</taxon>
    </lineage>
</organism>
<dbReference type="GO" id="GO:0016787">
    <property type="term" value="F:hydrolase activity"/>
    <property type="evidence" value="ECO:0007669"/>
    <property type="project" value="UniProtKB-KW"/>
</dbReference>
<dbReference type="RefSeq" id="WP_120047406.1">
    <property type="nucleotide sequence ID" value="NZ_RAHX01000001.1"/>
</dbReference>
<dbReference type="PANTHER" id="PTHR42951:SF4">
    <property type="entry name" value="ACYL-COENZYME A THIOESTERASE MBLAC2"/>
    <property type="match status" value="1"/>
</dbReference>
<name>A0A419RRT7_9SPHN</name>
<keyword evidence="5" id="KW-1185">Reference proteome</keyword>
<dbReference type="GO" id="GO:0017001">
    <property type="term" value="P:antibiotic catabolic process"/>
    <property type="evidence" value="ECO:0007669"/>
    <property type="project" value="UniProtKB-ARBA"/>
</dbReference>
<dbReference type="InterPro" id="IPR050855">
    <property type="entry name" value="NDM-1-like"/>
</dbReference>
<accession>A0A419RRT7</accession>
<evidence type="ECO:0000313" key="5">
    <source>
        <dbReference type="Proteomes" id="UP000285232"/>
    </source>
</evidence>
<proteinExistence type="inferred from homology"/>
<dbReference type="InterPro" id="IPR001279">
    <property type="entry name" value="Metallo-B-lactamas"/>
</dbReference>
<dbReference type="Gene3D" id="3.60.15.10">
    <property type="entry name" value="Ribonuclease Z/Hydroxyacylglutathione hydrolase-like"/>
    <property type="match status" value="1"/>
</dbReference>
<dbReference type="SUPFAM" id="SSF56281">
    <property type="entry name" value="Metallo-hydrolase/oxidoreductase"/>
    <property type="match status" value="1"/>
</dbReference>
<gene>
    <name evidence="4" type="ORF">D6201_03100</name>
</gene>
<dbReference type="AlphaFoldDB" id="A0A419RRT7"/>
<evidence type="ECO:0000256" key="1">
    <source>
        <dbReference type="ARBA" id="ARBA00005250"/>
    </source>
</evidence>
<reference evidence="4 5" key="1">
    <citation type="journal article" date="2017" name="Int. J. Syst. Evol. Microbiol.">
        <title>Erythrobacter aquimixticola sp. nov., isolated from the junction between the ocean and a freshwater spring.</title>
        <authorList>
            <person name="Park S."/>
            <person name="Jung Y.T."/>
            <person name="Choi S.J."/>
            <person name="Yoon J.H."/>
        </authorList>
    </citation>
    <scope>NUCLEOTIDE SEQUENCE [LARGE SCALE GENOMIC DNA]</scope>
    <source>
        <strain evidence="4 5">JSSK-14</strain>
    </source>
</reference>
<dbReference type="CDD" id="cd16282">
    <property type="entry name" value="metallo-hydrolase-like_MBL-fold"/>
    <property type="match status" value="1"/>
</dbReference>
<evidence type="ECO:0000259" key="3">
    <source>
        <dbReference type="SMART" id="SM00849"/>
    </source>
</evidence>
<dbReference type="SMART" id="SM00849">
    <property type="entry name" value="Lactamase_B"/>
    <property type="match status" value="1"/>
</dbReference>
<dbReference type="InterPro" id="IPR036866">
    <property type="entry name" value="RibonucZ/Hydroxyglut_hydro"/>
</dbReference>
<keyword evidence="4" id="KW-0378">Hydrolase</keyword>
<evidence type="ECO:0000256" key="2">
    <source>
        <dbReference type="SAM" id="SignalP"/>
    </source>
</evidence>
<dbReference type="Pfam" id="PF00753">
    <property type="entry name" value="Lactamase_B"/>
    <property type="match status" value="1"/>
</dbReference>
<feature type="signal peptide" evidence="2">
    <location>
        <begin position="1"/>
        <end position="21"/>
    </location>
</feature>